<dbReference type="AlphaFoldDB" id="A0A8X6V187"/>
<gene>
    <name evidence="1" type="ORF">TNCV_2141641</name>
</gene>
<organism evidence="1 2">
    <name type="scientific">Trichonephila clavipes</name>
    <name type="common">Golden silk orbweaver</name>
    <name type="synonym">Nephila clavipes</name>
    <dbReference type="NCBI Taxonomy" id="2585209"/>
    <lineage>
        <taxon>Eukaryota</taxon>
        <taxon>Metazoa</taxon>
        <taxon>Ecdysozoa</taxon>
        <taxon>Arthropoda</taxon>
        <taxon>Chelicerata</taxon>
        <taxon>Arachnida</taxon>
        <taxon>Araneae</taxon>
        <taxon>Araneomorphae</taxon>
        <taxon>Entelegynae</taxon>
        <taxon>Araneoidea</taxon>
        <taxon>Nephilidae</taxon>
        <taxon>Trichonephila</taxon>
    </lineage>
</organism>
<evidence type="ECO:0000313" key="2">
    <source>
        <dbReference type="Proteomes" id="UP000887159"/>
    </source>
</evidence>
<dbReference type="Proteomes" id="UP000887159">
    <property type="component" value="Unassembled WGS sequence"/>
</dbReference>
<proteinExistence type="predicted"/>
<protein>
    <submittedName>
        <fullName evidence="1">Uncharacterized protein</fullName>
    </submittedName>
</protein>
<accession>A0A8X6V187</accession>
<sequence>MLRRLVGTTAPGHHDCSIQLVIMEKLVIMALYRSPLTVMIMGPIWADKDILDFVQSSKNIIDTGFNDENEVNNAAAVSTSSKMRNIMKSSYKTWISSDEALFYLSSTTVKQRYNIFHAKSVTKTPLFCKWQVGRQVLWYGW</sequence>
<name>A0A8X6V187_TRICX</name>
<reference evidence="1" key="1">
    <citation type="submission" date="2020-08" db="EMBL/GenBank/DDBJ databases">
        <title>Multicomponent nature underlies the extraordinary mechanical properties of spider dragline silk.</title>
        <authorList>
            <person name="Kono N."/>
            <person name="Nakamura H."/>
            <person name="Mori M."/>
            <person name="Yoshida Y."/>
            <person name="Ohtoshi R."/>
            <person name="Malay A.D."/>
            <person name="Moran D.A.P."/>
            <person name="Tomita M."/>
            <person name="Numata K."/>
            <person name="Arakawa K."/>
        </authorList>
    </citation>
    <scope>NUCLEOTIDE SEQUENCE</scope>
</reference>
<keyword evidence="2" id="KW-1185">Reference proteome</keyword>
<comment type="caution">
    <text evidence="1">The sequence shown here is derived from an EMBL/GenBank/DDBJ whole genome shotgun (WGS) entry which is preliminary data.</text>
</comment>
<evidence type="ECO:0000313" key="1">
    <source>
        <dbReference type="EMBL" id="GFY00772.1"/>
    </source>
</evidence>
<dbReference type="EMBL" id="BMAU01021221">
    <property type="protein sequence ID" value="GFY00772.1"/>
    <property type="molecule type" value="Genomic_DNA"/>
</dbReference>